<keyword evidence="2" id="KW-1185">Reference proteome</keyword>
<evidence type="ECO:0000313" key="2">
    <source>
        <dbReference type="Proteomes" id="UP000623967"/>
    </source>
</evidence>
<evidence type="ECO:0000313" key="1">
    <source>
        <dbReference type="EMBL" id="MBL4953782.1"/>
    </source>
</evidence>
<comment type="caution">
    <text evidence="1">The sequence shown here is derived from an EMBL/GenBank/DDBJ whole genome shotgun (WGS) entry which is preliminary data.</text>
</comment>
<gene>
    <name evidence="1" type="ORF">JK635_16485</name>
</gene>
<organism evidence="1 2">
    <name type="scientific">Neobacillus paridis</name>
    <dbReference type="NCBI Taxonomy" id="2803862"/>
    <lineage>
        <taxon>Bacteria</taxon>
        <taxon>Bacillati</taxon>
        <taxon>Bacillota</taxon>
        <taxon>Bacilli</taxon>
        <taxon>Bacillales</taxon>
        <taxon>Bacillaceae</taxon>
        <taxon>Neobacillus</taxon>
    </lineage>
</organism>
<dbReference type="SUPFAM" id="SSF64484">
    <property type="entry name" value="beta and beta-prime subunits of DNA dependent RNA-polymerase"/>
    <property type="match status" value="1"/>
</dbReference>
<evidence type="ECO:0008006" key="3">
    <source>
        <dbReference type="Google" id="ProtNLM"/>
    </source>
</evidence>
<feature type="non-terminal residue" evidence="1">
    <location>
        <position position="1"/>
    </location>
</feature>
<dbReference type="Gene3D" id="1.10.150.390">
    <property type="match status" value="1"/>
</dbReference>
<proteinExistence type="predicted"/>
<protein>
    <recommendedName>
        <fullName evidence="3">DNA-directed RNA polymerase subunit beta</fullName>
    </recommendedName>
</protein>
<dbReference type="EMBL" id="JAESWB010000242">
    <property type="protein sequence ID" value="MBL4953782.1"/>
    <property type="molecule type" value="Genomic_DNA"/>
</dbReference>
<sequence>RVLTEAAIMGKRDGLRGLKENVIVGRLIPAGTGLAFHRARKEKESWEAEERTALLQSEKAARIAEAEAEMAAAGNNIGNTDEQG</sequence>
<reference evidence="1 2" key="1">
    <citation type="submission" date="2021-01" db="EMBL/GenBank/DDBJ databases">
        <title>Genome public.</title>
        <authorList>
            <person name="Liu C."/>
            <person name="Sun Q."/>
        </authorList>
    </citation>
    <scope>NUCLEOTIDE SEQUENCE [LARGE SCALE GENOMIC DNA]</scope>
    <source>
        <strain evidence="1 2">YIM B02564</strain>
    </source>
</reference>
<name>A0ABS1TR71_9BACI</name>
<dbReference type="Proteomes" id="UP000623967">
    <property type="component" value="Unassembled WGS sequence"/>
</dbReference>
<accession>A0ABS1TR71</accession>